<gene>
    <name evidence="1" type="ORF">VKT23_010726</name>
</gene>
<keyword evidence="2" id="KW-1185">Reference proteome</keyword>
<name>A0ABR1JBS3_9AGAR</name>
<organism evidence="1 2">
    <name type="scientific">Marasmiellus scandens</name>
    <dbReference type="NCBI Taxonomy" id="2682957"/>
    <lineage>
        <taxon>Eukaryota</taxon>
        <taxon>Fungi</taxon>
        <taxon>Dikarya</taxon>
        <taxon>Basidiomycota</taxon>
        <taxon>Agaricomycotina</taxon>
        <taxon>Agaricomycetes</taxon>
        <taxon>Agaricomycetidae</taxon>
        <taxon>Agaricales</taxon>
        <taxon>Marasmiineae</taxon>
        <taxon>Omphalotaceae</taxon>
        <taxon>Marasmiellus</taxon>
    </lineage>
</organism>
<evidence type="ECO:0000313" key="2">
    <source>
        <dbReference type="Proteomes" id="UP001498398"/>
    </source>
</evidence>
<sequence length="330" mass="37413">MKGSYLNYTGIVVDVHPPKPFTVLDVFIPQLLQTVRVLVIKGDLKGTGLVKTVERRRHAKYPSGVLLQVELQRWSAARGANPCKPFDYTFLRDLRSGLGLNEAYPLRGRQRYYEPVCKVPALLPDKLKAFLAPLPSLPRAQTPPLSLMEVATDASAWDPTAPMPTVWPLRPKLDGKRFLATYRYLEDRAHQYSLRKGVKVEVVMSAQKVLLWTGREYEMVSPGDITPWLDTIDPSRTRKAMLVTDGVHIGKYMRPITNKYTSDGKALFTAKTFTNWGQSEEAVLDEWIEVAPEHIARIPDDPNVKRWEIVMKSARNAAAKPRPPKKKKKD</sequence>
<proteinExistence type="predicted"/>
<comment type="caution">
    <text evidence="1">The sequence shown here is derived from an EMBL/GenBank/DDBJ whole genome shotgun (WGS) entry which is preliminary data.</text>
</comment>
<protein>
    <submittedName>
        <fullName evidence="1">Uncharacterized protein</fullName>
    </submittedName>
</protein>
<accession>A0ABR1JBS3</accession>
<dbReference type="EMBL" id="JBANRG010000021">
    <property type="protein sequence ID" value="KAK7456476.1"/>
    <property type="molecule type" value="Genomic_DNA"/>
</dbReference>
<evidence type="ECO:0000313" key="1">
    <source>
        <dbReference type="EMBL" id="KAK7456476.1"/>
    </source>
</evidence>
<dbReference type="Proteomes" id="UP001498398">
    <property type="component" value="Unassembled WGS sequence"/>
</dbReference>
<reference evidence="1 2" key="1">
    <citation type="submission" date="2024-01" db="EMBL/GenBank/DDBJ databases">
        <title>A draft genome for the cacao thread blight pathogen Marasmiellus scandens.</title>
        <authorList>
            <person name="Baruah I.K."/>
            <person name="Leung J."/>
            <person name="Bukari Y."/>
            <person name="Amoako-Attah I."/>
            <person name="Meinhardt L.W."/>
            <person name="Bailey B.A."/>
            <person name="Cohen S.P."/>
        </authorList>
    </citation>
    <scope>NUCLEOTIDE SEQUENCE [LARGE SCALE GENOMIC DNA]</scope>
    <source>
        <strain evidence="1 2">GH-19</strain>
    </source>
</reference>